<dbReference type="OrthoDB" id="3030at2"/>
<organism evidence="2 3">
    <name type="scientific">Olsenella uli (strain ATCC 49627 / DSM 7084 / CCUG 31166 / CIP 109912 / JCM 12494 / LMG 11480 / NCIMB 702895 / VPI D76D-27C)</name>
    <name type="common">Lactobacillus uli</name>
    <dbReference type="NCBI Taxonomy" id="633147"/>
    <lineage>
        <taxon>Bacteria</taxon>
        <taxon>Bacillati</taxon>
        <taxon>Actinomycetota</taxon>
        <taxon>Coriobacteriia</taxon>
        <taxon>Coriobacteriales</taxon>
        <taxon>Atopobiaceae</taxon>
        <taxon>Olsenella</taxon>
    </lineage>
</organism>
<evidence type="ECO:0000313" key="3">
    <source>
        <dbReference type="Proteomes" id="UP000000333"/>
    </source>
</evidence>
<protein>
    <recommendedName>
        <fullName evidence="1">DUF4037 domain-containing protein</fullName>
    </recommendedName>
</protein>
<dbReference type="Proteomes" id="UP000000333">
    <property type="component" value="Chromosome"/>
</dbReference>
<dbReference type="InterPro" id="IPR025117">
    <property type="entry name" value="DUF4037"/>
</dbReference>
<dbReference type="Pfam" id="PF13228">
    <property type="entry name" value="DUF4037"/>
    <property type="match status" value="1"/>
</dbReference>
<dbReference type="GeneID" id="78511783"/>
<reference evidence="2 3" key="1">
    <citation type="journal article" date="2010" name="Stand. Genomic Sci.">
        <title>Complete genome sequence of Olsenella uli type strain (VPI D76D-27C).</title>
        <authorList>
            <person name="Goker M."/>
            <person name="Held B."/>
            <person name="Lucas S."/>
            <person name="Nolan M."/>
            <person name="Yasawong M."/>
            <person name="Glavina Del Rio T."/>
            <person name="Tice H."/>
            <person name="Cheng J.F."/>
            <person name="Bruce D."/>
            <person name="Detter J.C."/>
            <person name="Tapia R."/>
            <person name="Han C."/>
            <person name="Goodwin L."/>
            <person name="Pitluck S."/>
            <person name="Liolios K."/>
            <person name="Ivanova N."/>
            <person name="Mavromatis K."/>
            <person name="Mikhailova N."/>
            <person name="Pati A."/>
            <person name="Chen A."/>
            <person name="Palaniappan K."/>
            <person name="Land M."/>
            <person name="Hauser L."/>
            <person name="Chang Y.J."/>
            <person name="Jeffries C.D."/>
            <person name="Rohde M."/>
            <person name="Sikorski J."/>
            <person name="Pukall R."/>
            <person name="Woyke T."/>
            <person name="Bristow J."/>
            <person name="Eisen J.A."/>
            <person name="Markowitz V."/>
            <person name="Hugenholtz P."/>
            <person name="Kyrpides N.C."/>
            <person name="Klenk H.P."/>
            <person name="Lapidus A."/>
        </authorList>
    </citation>
    <scope>NUCLEOTIDE SEQUENCE [LARGE SCALE GENOMIC DNA]</scope>
    <source>
        <strain evidence="3">ATCC 49627 / DSM 7084 / CIP 109912 / JCM 12494 / NCIMB 702895 / VPI D76D-27C</strain>
    </source>
</reference>
<sequence>MKGMELASRYYGTFGPALVSGLPYSVESQLAFGLVGPGSECLGFDDELSRDHDFGPGFCVWVPRDLYASLGDELSRRYASLPREFMGERRVDTALAGQRVGVFETESFYRTFTGLEREPQGVAEWLRIPEQLLAIVTGGEVFRDPSGRFSHIRHVYQGFYPEEVIRKKLAANMAVMAQSGQYNLGRCLRRQDLVAAGCARTEFLCAAMASLHLLARTYMPFYKWSFRSLSERAHVGGPICALVRRIASAPVAEVSQADVELLSGVILRCVLALGWATGGSDFLLDAATSVWQGIPNDYLRDRPLNEGAYSNGM</sequence>
<dbReference type="AlphaFoldDB" id="E1QYH8"/>
<dbReference type="RefSeq" id="WP_013251194.1">
    <property type="nucleotide sequence ID" value="NC_014363.1"/>
</dbReference>
<evidence type="ECO:0000313" key="2">
    <source>
        <dbReference type="EMBL" id="ADK67442.1"/>
    </source>
</evidence>
<name>E1QYH8_OLSUV</name>
<proteinExistence type="predicted"/>
<dbReference type="eggNOG" id="COG0457">
    <property type="taxonomic scope" value="Bacteria"/>
</dbReference>
<dbReference type="EMBL" id="CP002106">
    <property type="protein sequence ID" value="ADK67442.1"/>
    <property type="molecule type" value="Genomic_DNA"/>
</dbReference>
<dbReference type="PATRIC" id="fig|633147.7.peg.1816"/>
<dbReference type="KEGG" id="ols:Olsu_0318"/>
<dbReference type="STRING" id="633147.Olsu_0318"/>
<keyword evidence="3" id="KW-1185">Reference proteome</keyword>
<dbReference type="HOGENOM" id="CLU_066174_0_0_11"/>
<gene>
    <name evidence="2" type="ordered locus">Olsu_0318</name>
</gene>
<feature type="domain" description="DUF4037" evidence="1">
    <location>
        <begin position="125"/>
        <end position="224"/>
    </location>
</feature>
<accession>E1QYH8</accession>
<evidence type="ECO:0000259" key="1">
    <source>
        <dbReference type="Pfam" id="PF13228"/>
    </source>
</evidence>